<keyword evidence="3 5" id="KW-0862">Zinc</keyword>
<protein>
    <recommendedName>
        <fullName evidence="6">LIM zinc-binding domain-containing protein</fullName>
    </recommendedName>
</protein>
<dbReference type="GO" id="GO:0005634">
    <property type="term" value="C:nucleus"/>
    <property type="evidence" value="ECO:0007669"/>
    <property type="project" value="TreeGrafter"/>
</dbReference>
<dbReference type="GO" id="GO:0003712">
    <property type="term" value="F:transcription coregulator activity"/>
    <property type="evidence" value="ECO:0007669"/>
    <property type="project" value="TreeGrafter"/>
</dbReference>
<dbReference type="Gene3D" id="2.10.110.10">
    <property type="entry name" value="Cysteine Rich Protein"/>
    <property type="match status" value="2"/>
</dbReference>
<feature type="non-terminal residue" evidence="7">
    <location>
        <position position="1"/>
    </location>
</feature>
<evidence type="ECO:0000259" key="6">
    <source>
        <dbReference type="PROSITE" id="PS50023"/>
    </source>
</evidence>
<dbReference type="RefSeq" id="XP_020045158.1">
    <property type="nucleotide sequence ID" value="XM_020189504.1"/>
</dbReference>
<feature type="domain" description="LIM zinc-binding" evidence="6">
    <location>
        <begin position="1"/>
        <end position="68"/>
    </location>
</feature>
<reference evidence="8" key="1">
    <citation type="submission" date="2016-05" db="EMBL/GenBank/DDBJ databases">
        <title>Comparative genomics of biotechnologically important yeasts.</title>
        <authorList>
            <consortium name="DOE Joint Genome Institute"/>
            <person name="Riley R."/>
            <person name="Haridas S."/>
            <person name="Wolfe K.H."/>
            <person name="Lopes M.R."/>
            <person name="Hittinger C.T."/>
            <person name="Goker M."/>
            <person name="Salamov A."/>
            <person name="Wisecaver J."/>
            <person name="Long T.M."/>
            <person name="Aerts A.L."/>
            <person name="Barry K."/>
            <person name="Choi C."/>
            <person name="Clum A."/>
            <person name="Coughlan A.Y."/>
            <person name="Deshpande S."/>
            <person name="Douglass A.P."/>
            <person name="Hanson S.J."/>
            <person name="Klenk H.-P."/>
            <person name="Labutti K."/>
            <person name="Lapidus A."/>
            <person name="Lindquist E."/>
            <person name="Lipzen A."/>
            <person name="Meier-Kolthoff J.P."/>
            <person name="Ohm R.A."/>
            <person name="Otillar R.P."/>
            <person name="Pangilinan J."/>
            <person name="Peng Y."/>
            <person name="Rokas A."/>
            <person name="Rosa C.A."/>
            <person name="Scheuner C."/>
            <person name="Sibirny A.A."/>
            <person name="Slot J.C."/>
            <person name="Stielow J.B."/>
            <person name="Sun H."/>
            <person name="Kurtzman C.P."/>
            <person name="Blackwell M."/>
            <person name="Grigoriev I.V."/>
            <person name="Jeffries T.W."/>
        </authorList>
    </citation>
    <scope>NUCLEOTIDE SEQUENCE [LARGE SCALE GENOMIC DNA]</scope>
    <source>
        <strain evidence="8">DSM 1968</strain>
    </source>
</reference>
<gene>
    <name evidence="7" type="ORF">ASCRUDRAFT_17788</name>
</gene>
<accession>A0A1D2VB67</accession>
<evidence type="ECO:0000256" key="1">
    <source>
        <dbReference type="ARBA" id="ARBA00022723"/>
    </source>
</evidence>
<sequence length="120" mass="13857">CKRCLKPIIEGHAFELGDDRWHMYCFSCSNCNKKLGINSEFLVLGTGALVCEDCTYYCKNCKKKISDLAILTGDEAYCSNCFKCRNCKRKIQDYRYARTSKGLFCMNCHEKLLAKKIKHD</sequence>
<dbReference type="PROSITE" id="PS50023">
    <property type="entry name" value="LIM_DOMAIN_2"/>
    <property type="match status" value="1"/>
</dbReference>
<dbReference type="GeneID" id="30963140"/>
<evidence type="ECO:0000256" key="3">
    <source>
        <dbReference type="ARBA" id="ARBA00022833"/>
    </source>
</evidence>
<evidence type="ECO:0000313" key="8">
    <source>
        <dbReference type="Proteomes" id="UP000095038"/>
    </source>
</evidence>
<keyword evidence="4 5" id="KW-0440">LIM domain</keyword>
<evidence type="ECO:0000256" key="2">
    <source>
        <dbReference type="ARBA" id="ARBA00022737"/>
    </source>
</evidence>
<keyword evidence="2" id="KW-0677">Repeat</keyword>
<keyword evidence="1 5" id="KW-0479">Metal-binding</keyword>
<dbReference type="PANTHER" id="PTHR24205">
    <property type="entry name" value="FOUR AND A HALF LIM DOMAINS PROTEIN"/>
    <property type="match status" value="1"/>
</dbReference>
<dbReference type="SMART" id="SM00132">
    <property type="entry name" value="LIM"/>
    <property type="match status" value="2"/>
</dbReference>
<dbReference type="SUPFAM" id="SSF57716">
    <property type="entry name" value="Glucocorticoid receptor-like (DNA-binding domain)"/>
    <property type="match status" value="1"/>
</dbReference>
<feature type="non-terminal residue" evidence="7">
    <location>
        <position position="120"/>
    </location>
</feature>
<dbReference type="AlphaFoldDB" id="A0A1D2VB67"/>
<organism evidence="7 8">
    <name type="scientific">Ascoidea rubescens DSM 1968</name>
    <dbReference type="NCBI Taxonomy" id="1344418"/>
    <lineage>
        <taxon>Eukaryota</taxon>
        <taxon>Fungi</taxon>
        <taxon>Dikarya</taxon>
        <taxon>Ascomycota</taxon>
        <taxon>Saccharomycotina</taxon>
        <taxon>Saccharomycetes</taxon>
        <taxon>Ascoideaceae</taxon>
        <taxon>Ascoidea</taxon>
    </lineage>
</organism>
<keyword evidence="8" id="KW-1185">Reference proteome</keyword>
<evidence type="ECO:0000313" key="7">
    <source>
        <dbReference type="EMBL" id="ODV58851.1"/>
    </source>
</evidence>
<dbReference type="InParanoid" id="A0A1D2VB67"/>
<dbReference type="GO" id="GO:0046872">
    <property type="term" value="F:metal ion binding"/>
    <property type="evidence" value="ECO:0007669"/>
    <property type="project" value="UniProtKB-KW"/>
</dbReference>
<proteinExistence type="predicted"/>
<dbReference type="PROSITE" id="PS00478">
    <property type="entry name" value="LIM_DOMAIN_1"/>
    <property type="match status" value="1"/>
</dbReference>
<dbReference type="Pfam" id="PF00412">
    <property type="entry name" value="LIM"/>
    <property type="match status" value="2"/>
</dbReference>
<dbReference type="STRING" id="1344418.A0A1D2VB67"/>
<dbReference type="OrthoDB" id="19923at2759"/>
<dbReference type="PANTHER" id="PTHR24205:SF4">
    <property type="entry name" value="PROTEIN ESPINAS"/>
    <property type="match status" value="1"/>
</dbReference>
<evidence type="ECO:0000256" key="5">
    <source>
        <dbReference type="PROSITE-ProRule" id="PRU00125"/>
    </source>
</evidence>
<dbReference type="Proteomes" id="UP000095038">
    <property type="component" value="Unassembled WGS sequence"/>
</dbReference>
<dbReference type="EMBL" id="KV454489">
    <property type="protein sequence ID" value="ODV58851.1"/>
    <property type="molecule type" value="Genomic_DNA"/>
</dbReference>
<evidence type="ECO:0000256" key="4">
    <source>
        <dbReference type="ARBA" id="ARBA00023038"/>
    </source>
</evidence>
<name>A0A1D2VB67_9ASCO</name>
<dbReference type="InterPro" id="IPR001781">
    <property type="entry name" value="Znf_LIM"/>
</dbReference>
<dbReference type="GO" id="GO:0030695">
    <property type="term" value="F:GTPase regulator activity"/>
    <property type="evidence" value="ECO:0007669"/>
    <property type="project" value="UniProtKB-ARBA"/>
</dbReference>